<dbReference type="STRING" id="1210089.GCA_001613165_02558"/>
<comment type="caution">
    <text evidence="1">The sequence shown here is derived from an EMBL/GenBank/DDBJ whole genome shotgun (WGS) entry which is preliminary data.</text>
</comment>
<dbReference type="RefSeq" id="WP_068018723.1">
    <property type="nucleotide sequence ID" value="NZ_QQAZ01000005.1"/>
</dbReference>
<gene>
    <name evidence="1" type="ORF">DFR68_105227</name>
</gene>
<protein>
    <submittedName>
        <fullName evidence="1">Uncharacterized protein</fullName>
    </submittedName>
</protein>
<reference evidence="1 2" key="1">
    <citation type="submission" date="2018-07" db="EMBL/GenBank/DDBJ databases">
        <title>Genomic Encyclopedia of Type Strains, Phase IV (KMG-IV): sequencing the most valuable type-strain genomes for metagenomic binning, comparative biology and taxonomic classification.</title>
        <authorList>
            <person name="Goeker M."/>
        </authorList>
    </citation>
    <scope>NUCLEOTIDE SEQUENCE [LARGE SCALE GENOMIC DNA]</scope>
    <source>
        <strain evidence="1 2">DSM 44952</strain>
    </source>
</reference>
<sequence length="148" mass="16761">MSRIEIEDLPADTAEVLSRRARHAGMPVVDYVRRELTTLTTKRVPIDTVVEFLESERPDYPAPSIDEGAMALIDTYNLPADAWSVLSRRAGATGVSLGDYVRQELITLARRSTIEEEMLEFREMMDRDPNLDIDMSAVEESIRYARGL</sequence>
<proteinExistence type="predicted"/>
<dbReference type="OrthoDB" id="4557039at2"/>
<dbReference type="Proteomes" id="UP000255355">
    <property type="component" value="Unassembled WGS sequence"/>
</dbReference>
<evidence type="ECO:0000313" key="1">
    <source>
        <dbReference type="EMBL" id="RDI50750.1"/>
    </source>
</evidence>
<accession>A0A370H3F8</accession>
<evidence type="ECO:0000313" key="2">
    <source>
        <dbReference type="Proteomes" id="UP000255355"/>
    </source>
</evidence>
<dbReference type="AlphaFoldDB" id="A0A370H3F8"/>
<keyword evidence="2" id="KW-1185">Reference proteome</keyword>
<dbReference type="EMBL" id="QQAZ01000005">
    <property type="protein sequence ID" value="RDI50750.1"/>
    <property type="molecule type" value="Genomic_DNA"/>
</dbReference>
<organism evidence="1 2">
    <name type="scientific">Nocardia mexicana</name>
    <dbReference type="NCBI Taxonomy" id="279262"/>
    <lineage>
        <taxon>Bacteria</taxon>
        <taxon>Bacillati</taxon>
        <taxon>Actinomycetota</taxon>
        <taxon>Actinomycetes</taxon>
        <taxon>Mycobacteriales</taxon>
        <taxon>Nocardiaceae</taxon>
        <taxon>Nocardia</taxon>
    </lineage>
</organism>
<name>A0A370H3F8_9NOCA</name>